<keyword evidence="3" id="KW-0808">Transferase</keyword>
<reference evidence="8" key="1">
    <citation type="journal article" date="2014" name="Front. Microbiol.">
        <title>High frequency of phylogenetically diverse reductive dehalogenase-homologous genes in deep subseafloor sedimentary metagenomes.</title>
        <authorList>
            <person name="Kawai M."/>
            <person name="Futagami T."/>
            <person name="Toyoda A."/>
            <person name="Takaki Y."/>
            <person name="Nishi S."/>
            <person name="Hori S."/>
            <person name="Arai W."/>
            <person name="Tsubouchi T."/>
            <person name="Morono Y."/>
            <person name="Uchiyama I."/>
            <person name="Ito T."/>
            <person name="Fujiyama A."/>
            <person name="Inagaki F."/>
            <person name="Takami H."/>
        </authorList>
    </citation>
    <scope>NUCLEOTIDE SEQUENCE</scope>
    <source>
        <strain evidence="8">Expedition CK06-06</strain>
    </source>
</reference>
<keyword evidence="4" id="KW-0680">Restriction system</keyword>
<dbReference type="PANTHER" id="PTHR33841">
    <property type="entry name" value="DNA METHYLTRANSFERASE YEEA-RELATED"/>
    <property type="match status" value="1"/>
</dbReference>
<evidence type="ECO:0000259" key="7">
    <source>
        <dbReference type="Pfam" id="PF12950"/>
    </source>
</evidence>
<comment type="caution">
    <text evidence="8">The sequence shown here is derived from an EMBL/GenBank/DDBJ whole genome shotgun (WGS) entry which is preliminary data.</text>
</comment>
<dbReference type="PANTHER" id="PTHR33841:SF6">
    <property type="entry name" value="TYPE II METHYLTRANSFERASE M.HINDII"/>
    <property type="match status" value="1"/>
</dbReference>
<evidence type="ECO:0000256" key="4">
    <source>
        <dbReference type="ARBA" id="ARBA00022747"/>
    </source>
</evidence>
<dbReference type="GO" id="GO:0009007">
    <property type="term" value="F:site-specific DNA-methyltransferase (adenine-specific) activity"/>
    <property type="evidence" value="ECO:0007669"/>
    <property type="project" value="UniProtKB-EC"/>
</dbReference>
<protein>
    <recommendedName>
        <fullName evidence="1">site-specific DNA-methyltransferase (adenine-specific)</fullName>
        <ecNumber evidence="1">2.1.1.72</ecNumber>
    </recommendedName>
</protein>
<feature type="non-terminal residue" evidence="8">
    <location>
        <position position="1"/>
    </location>
</feature>
<gene>
    <name evidence="8" type="ORF">S01H1_07955</name>
</gene>
<proteinExistence type="predicted"/>
<keyword evidence="5" id="KW-0238">DNA-binding</keyword>
<name>X0RV65_9ZZZZ</name>
<evidence type="ECO:0000256" key="6">
    <source>
        <dbReference type="ARBA" id="ARBA00047942"/>
    </source>
</evidence>
<dbReference type="GO" id="GO:0032259">
    <property type="term" value="P:methylation"/>
    <property type="evidence" value="ECO:0007669"/>
    <property type="project" value="UniProtKB-KW"/>
</dbReference>
<dbReference type="EMBL" id="BARS01004081">
    <property type="protein sequence ID" value="GAF72724.1"/>
    <property type="molecule type" value="Genomic_DNA"/>
</dbReference>
<evidence type="ECO:0000256" key="1">
    <source>
        <dbReference type="ARBA" id="ARBA00011900"/>
    </source>
</evidence>
<dbReference type="AlphaFoldDB" id="X0RV65"/>
<organism evidence="8">
    <name type="scientific">marine sediment metagenome</name>
    <dbReference type="NCBI Taxonomy" id="412755"/>
    <lineage>
        <taxon>unclassified sequences</taxon>
        <taxon>metagenomes</taxon>
        <taxon>ecological metagenomes</taxon>
    </lineage>
</organism>
<keyword evidence="2" id="KW-0489">Methyltransferase</keyword>
<dbReference type="InterPro" id="IPR025931">
    <property type="entry name" value="TaqI_C"/>
</dbReference>
<feature type="domain" description="TaqI-like C-terminal specificity" evidence="7">
    <location>
        <begin position="138"/>
        <end position="231"/>
    </location>
</feature>
<accession>X0RV65</accession>
<comment type="catalytic activity">
    <reaction evidence="6">
        <text>a 2'-deoxyadenosine in DNA + S-adenosyl-L-methionine = an N(6)-methyl-2'-deoxyadenosine in DNA + S-adenosyl-L-homocysteine + H(+)</text>
        <dbReference type="Rhea" id="RHEA:15197"/>
        <dbReference type="Rhea" id="RHEA-COMP:12418"/>
        <dbReference type="Rhea" id="RHEA-COMP:12419"/>
        <dbReference type="ChEBI" id="CHEBI:15378"/>
        <dbReference type="ChEBI" id="CHEBI:57856"/>
        <dbReference type="ChEBI" id="CHEBI:59789"/>
        <dbReference type="ChEBI" id="CHEBI:90615"/>
        <dbReference type="ChEBI" id="CHEBI:90616"/>
        <dbReference type="EC" id="2.1.1.72"/>
    </reaction>
</comment>
<evidence type="ECO:0000256" key="5">
    <source>
        <dbReference type="ARBA" id="ARBA00023125"/>
    </source>
</evidence>
<dbReference type="GO" id="GO:0003677">
    <property type="term" value="F:DNA binding"/>
    <property type="evidence" value="ECO:0007669"/>
    <property type="project" value="UniProtKB-KW"/>
</dbReference>
<dbReference type="InterPro" id="IPR050953">
    <property type="entry name" value="N4_N6_ade-DNA_methylase"/>
</dbReference>
<evidence type="ECO:0000313" key="8">
    <source>
        <dbReference type="EMBL" id="GAF72724.1"/>
    </source>
</evidence>
<sequence length="340" mass="40633">HISRIQDYFIIRNGLILINDKIFILKEGRELIIESNNYYVKVNDNYLKLNEIEKKRLKKIFKSKSIKPYGHNTENSIGYILYFNKGEFNQKQSSNRNKSLEEKYPTLSKYLKQFEIKLRKILINAKENPDDFYYPRRGSFIRIQEEQGKEILTDLEPFYDGKQKIFFKFISNKNVFGYSQEPYYATSDTYFLWPLPHKKIDYLFTLAYLNSKLVSFLYKAKNINIKRSKTKLEHGLPIPNLENFDSNEKRAIVDLIKILVYLLVNNSNNKLTKDVQNSCFHKLRTNHYSSLIKGVLKLKIRSILESYDKKVIQNTIDKLFFKLFDLDKIELTNLFNEYYF</sequence>
<dbReference type="Pfam" id="PF12950">
    <property type="entry name" value="TaqI_C"/>
    <property type="match status" value="1"/>
</dbReference>
<dbReference type="GO" id="GO:0009307">
    <property type="term" value="P:DNA restriction-modification system"/>
    <property type="evidence" value="ECO:0007669"/>
    <property type="project" value="UniProtKB-KW"/>
</dbReference>
<dbReference type="EC" id="2.1.1.72" evidence="1"/>
<evidence type="ECO:0000256" key="3">
    <source>
        <dbReference type="ARBA" id="ARBA00022679"/>
    </source>
</evidence>
<evidence type="ECO:0000256" key="2">
    <source>
        <dbReference type="ARBA" id="ARBA00022603"/>
    </source>
</evidence>